<dbReference type="InterPro" id="IPR033469">
    <property type="entry name" value="CYTH-like_dom_sf"/>
</dbReference>
<dbReference type="PANTHER" id="PTHR21028:SF2">
    <property type="entry name" value="CYTH DOMAIN-CONTAINING PROTEIN"/>
    <property type="match status" value="1"/>
</dbReference>
<name>A0A1F5NVI9_9BACT</name>
<proteinExistence type="predicted"/>
<dbReference type="InterPro" id="IPR008173">
    <property type="entry name" value="Adenylyl_cyclase_CyaB"/>
</dbReference>
<dbReference type="EMBL" id="MFEI01000005">
    <property type="protein sequence ID" value="OGE81668.1"/>
    <property type="molecule type" value="Genomic_DNA"/>
</dbReference>
<organism evidence="2 3">
    <name type="scientific">Candidatus Doudnabacteria bacterium RIFCSPHIGHO2_01_FULL_43_23</name>
    <dbReference type="NCBI Taxonomy" id="1817822"/>
    <lineage>
        <taxon>Bacteria</taxon>
        <taxon>Candidatus Doudnaibacteriota</taxon>
    </lineage>
</organism>
<dbReference type="InterPro" id="IPR023577">
    <property type="entry name" value="CYTH_domain"/>
</dbReference>
<dbReference type="STRING" id="1817822.A2826_01540"/>
<dbReference type="Pfam" id="PF01928">
    <property type="entry name" value="CYTH"/>
    <property type="match status" value="1"/>
</dbReference>
<dbReference type="Gene3D" id="2.40.320.10">
    <property type="entry name" value="Hypothetical Protein Pfu-838710-001"/>
    <property type="match status" value="1"/>
</dbReference>
<evidence type="ECO:0000313" key="2">
    <source>
        <dbReference type="EMBL" id="OGE81668.1"/>
    </source>
</evidence>
<sequence length="185" mass="21975">MTNIEIEVRFLEIDKLKLIEKLHSLGAVDKGEDLLEEIIFYKQNGDWSCIHKHVKIRKTKYRIVLSYKHTREMTATGTEEIEFQFDSMEKGKEFLEKIGLKAFRYQEKRRHKFILDDVIIDIDTWPKIPTYVELEGPSEEALMATAEKLELVWSDSQTTTPASIIEDKYHIKVRELKYFTFDRIE</sequence>
<gene>
    <name evidence="2" type="ORF">A2826_01540</name>
</gene>
<comment type="caution">
    <text evidence="2">The sequence shown here is derived from an EMBL/GenBank/DDBJ whole genome shotgun (WGS) entry which is preliminary data.</text>
</comment>
<dbReference type="PANTHER" id="PTHR21028">
    <property type="entry name" value="SI:CH211-156B7.4"/>
    <property type="match status" value="1"/>
</dbReference>
<dbReference type="PROSITE" id="PS51707">
    <property type="entry name" value="CYTH"/>
    <property type="match status" value="1"/>
</dbReference>
<dbReference type="Proteomes" id="UP000177912">
    <property type="component" value="Unassembled WGS sequence"/>
</dbReference>
<reference evidence="2 3" key="1">
    <citation type="journal article" date="2016" name="Nat. Commun.">
        <title>Thousands of microbial genomes shed light on interconnected biogeochemical processes in an aquifer system.</title>
        <authorList>
            <person name="Anantharaman K."/>
            <person name="Brown C.T."/>
            <person name="Hug L.A."/>
            <person name="Sharon I."/>
            <person name="Castelle C.J."/>
            <person name="Probst A.J."/>
            <person name="Thomas B.C."/>
            <person name="Singh A."/>
            <person name="Wilkins M.J."/>
            <person name="Karaoz U."/>
            <person name="Brodie E.L."/>
            <person name="Williams K.H."/>
            <person name="Hubbard S.S."/>
            <person name="Banfield J.F."/>
        </authorList>
    </citation>
    <scope>NUCLEOTIDE SEQUENCE [LARGE SCALE GENOMIC DNA]</scope>
</reference>
<protein>
    <recommendedName>
        <fullName evidence="1">CYTH domain-containing protein</fullName>
    </recommendedName>
</protein>
<evidence type="ECO:0000259" key="1">
    <source>
        <dbReference type="PROSITE" id="PS51707"/>
    </source>
</evidence>
<dbReference type="AlphaFoldDB" id="A0A1F5NVI9"/>
<evidence type="ECO:0000313" key="3">
    <source>
        <dbReference type="Proteomes" id="UP000177912"/>
    </source>
</evidence>
<accession>A0A1F5NVI9</accession>
<dbReference type="SUPFAM" id="SSF55154">
    <property type="entry name" value="CYTH-like phosphatases"/>
    <property type="match status" value="1"/>
</dbReference>
<feature type="domain" description="CYTH" evidence="1">
    <location>
        <begin position="3"/>
        <end position="175"/>
    </location>
</feature>